<name>A0ACC7NPU9_9BURK</name>
<comment type="caution">
    <text evidence="1">The sequence shown here is derived from an EMBL/GenBank/DDBJ whole genome shotgun (WGS) entry which is preliminary data.</text>
</comment>
<dbReference type="Proteomes" id="UP001629235">
    <property type="component" value="Unassembled WGS sequence"/>
</dbReference>
<protein>
    <submittedName>
        <fullName evidence="1">EAL domain-containing protein</fullName>
    </submittedName>
</protein>
<gene>
    <name evidence="1" type="ORF">PQR01_40940</name>
</gene>
<accession>A0ACC7NPU9</accession>
<organism evidence="1 2">
    <name type="scientific">Paraburkholderia rhynchosiae</name>
    <dbReference type="NCBI Taxonomy" id="487049"/>
    <lineage>
        <taxon>Bacteria</taxon>
        <taxon>Pseudomonadati</taxon>
        <taxon>Pseudomonadota</taxon>
        <taxon>Betaproteobacteria</taxon>
        <taxon>Burkholderiales</taxon>
        <taxon>Burkholderiaceae</taxon>
        <taxon>Paraburkholderia</taxon>
    </lineage>
</organism>
<sequence>TLGMRTVAQGIETETQVVLVKELGCDAVQGYFIGKPVSAARIEPYAEPRFGPAPVGVSSLQDTGSGSR</sequence>
<keyword evidence="2" id="KW-1185">Reference proteome</keyword>
<evidence type="ECO:0000313" key="1">
    <source>
        <dbReference type="EMBL" id="MFM0109550.1"/>
    </source>
</evidence>
<evidence type="ECO:0000313" key="2">
    <source>
        <dbReference type="Proteomes" id="UP001629235"/>
    </source>
</evidence>
<feature type="non-terminal residue" evidence="1">
    <location>
        <position position="1"/>
    </location>
</feature>
<proteinExistence type="predicted"/>
<reference evidence="1 2" key="1">
    <citation type="journal article" date="2024" name="Chem. Sci.">
        <title>Discovery of megapolipeptins by genome mining of a Burkholderiales bacteria collection.</title>
        <authorList>
            <person name="Paulo B.S."/>
            <person name="Recchia M.J.J."/>
            <person name="Lee S."/>
            <person name="Fergusson C.H."/>
            <person name="Romanowski S.B."/>
            <person name="Hernandez A."/>
            <person name="Krull N."/>
            <person name="Liu D.Y."/>
            <person name="Cavanagh H."/>
            <person name="Bos A."/>
            <person name="Gray C.A."/>
            <person name="Murphy B.T."/>
            <person name="Linington R.G."/>
            <person name="Eustaquio A.S."/>
        </authorList>
    </citation>
    <scope>NUCLEOTIDE SEQUENCE [LARGE SCALE GENOMIC DNA]</scope>
    <source>
        <strain evidence="1 2">RL18-126-BIB-B</strain>
    </source>
</reference>
<dbReference type="EMBL" id="JAQQDW010000305">
    <property type="protein sequence ID" value="MFM0109550.1"/>
    <property type="molecule type" value="Genomic_DNA"/>
</dbReference>